<feature type="active site" description="Nucleophile" evidence="6">
    <location>
        <position position="129"/>
    </location>
</feature>
<evidence type="ECO:0000313" key="8">
    <source>
        <dbReference type="EMBL" id="RVT48893.1"/>
    </source>
</evidence>
<evidence type="ECO:0000256" key="5">
    <source>
        <dbReference type="ARBA" id="ARBA00048488"/>
    </source>
</evidence>
<name>A0A3S2TJK2_9BURK</name>
<dbReference type="RefSeq" id="WP_128200459.1">
    <property type="nucleotide sequence ID" value="NZ_SACT01000009.1"/>
</dbReference>
<organism evidence="8 9">
    <name type="scientific">Rubrivivax albus</name>
    <dbReference type="NCBI Taxonomy" id="2499835"/>
    <lineage>
        <taxon>Bacteria</taxon>
        <taxon>Pseudomonadati</taxon>
        <taxon>Pseudomonadota</taxon>
        <taxon>Betaproteobacteria</taxon>
        <taxon>Burkholderiales</taxon>
        <taxon>Sphaerotilaceae</taxon>
        <taxon>Rubrivivax</taxon>
    </lineage>
</organism>
<feature type="binding site" evidence="6">
    <location>
        <position position="57"/>
    </location>
    <ligand>
        <name>Zn(2+)</name>
        <dbReference type="ChEBI" id="CHEBI:29105"/>
    </ligand>
</feature>
<dbReference type="PANTHER" id="PTHR10173">
    <property type="entry name" value="METHIONINE SULFOXIDE REDUCTASE"/>
    <property type="match status" value="1"/>
</dbReference>
<feature type="domain" description="MsrB" evidence="7">
    <location>
        <begin position="18"/>
        <end position="140"/>
    </location>
</feature>
<dbReference type="GO" id="GO:0005737">
    <property type="term" value="C:cytoplasm"/>
    <property type="evidence" value="ECO:0007669"/>
    <property type="project" value="TreeGrafter"/>
</dbReference>
<keyword evidence="9" id="KW-1185">Reference proteome</keyword>
<evidence type="ECO:0000256" key="6">
    <source>
        <dbReference type="HAMAP-Rule" id="MF_01400"/>
    </source>
</evidence>
<dbReference type="GO" id="GO:0033743">
    <property type="term" value="F:peptide-methionine (R)-S-oxide reductase activity"/>
    <property type="evidence" value="ECO:0007669"/>
    <property type="project" value="UniProtKB-UniRule"/>
</dbReference>
<gene>
    <name evidence="6 8" type="primary">msrB</name>
    <name evidence="8" type="ORF">ENE75_21295</name>
</gene>
<dbReference type="Gene3D" id="2.170.150.20">
    <property type="entry name" value="Peptide methionine sulfoxide reductase"/>
    <property type="match status" value="1"/>
</dbReference>
<evidence type="ECO:0000313" key="9">
    <source>
        <dbReference type="Proteomes" id="UP000288178"/>
    </source>
</evidence>
<keyword evidence="2 6" id="KW-0479">Metal-binding</keyword>
<feature type="binding site" evidence="6">
    <location>
        <position position="60"/>
    </location>
    <ligand>
        <name>Zn(2+)</name>
        <dbReference type="ChEBI" id="CHEBI:29105"/>
    </ligand>
</feature>
<reference evidence="8 9" key="1">
    <citation type="submission" date="2019-01" db="EMBL/GenBank/DDBJ databases">
        <authorList>
            <person name="Chen W.-M."/>
        </authorList>
    </citation>
    <scope>NUCLEOTIDE SEQUENCE [LARGE SCALE GENOMIC DNA]</scope>
    <source>
        <strain evidence="8 9">ICH-3</strain>
    </source>
</reference>
<comment type="similarity">
    <text evidence="1 6">Belongs to the MsrB Met sulfoxide reductase family.</text>
</comment>
<evidence type="ECO:0000259" key="7">
    <source>
        <dbReference type="PROSITE" id="PS51790"/>
    </source>
</evidence>
<dbReference type="FunFam" id="2.170.150.20:FF:000001">
    <property type="entry name" value="Peptide methionine sulfoxide reductase MsrB"/>
    <property type="match status" value="1"/>
</dbReference>
<comment type="cofactor">
    <cofactor evidence="6">
        <name>Zn(2+)</name>
        <dbReference type="ChEBI" id="CHEBI:29105"/>
    </cofactor>
    <text evidence="6">Binds 1 zinc ion per subunit. The zinc ion is important for the structural integrity of the protein.</text>
</comment>
<dbReference type="Pfam" id="PF01641">
    <property type="entry name" value="SelR"/>
    <property type="match status" value="1"/>
</dbReference>
<dbReference type="InterPro" id="IPR028427">
    <property type="entry name" value="Met_Sox_Rdtase_MsrB"/>
</dbReference>
<dbReference type="InterPro" id="IPR002579">
    <property type="entry name" value="Met_Sox_Rdtase_MsrB_dom"/>
</dbReference>
<feature type="binding site" evidence="6">
    <location>
        <position position="106"/>
    </location>
    <ligand>
        <name>Zn(2+)</name>
        <dbReference type="ChEBI" id="CHEBI:29105"/>
    </ligand>
</feature>
<dbReference type="GO" id="GO:0008270">
    <property type="term" value="F:zinc ion binding"/>
    <property type="evidence" value="ECO:0007669"/>
    <property type="project" value="UniProtKB-UniRule"/>
</dbReference>
<dbReference type="Proteomes" id="UP000288178">
    <property type="component" value="Unassembled WGS sequence"/>
</dbReference>
<protein>
    <recommendedName>
        <fullName evidence="6">Peptide methionine sulfoxide reductase MsrB</fullName>
        <ecNumber evidence="6">1.8.4.12</ecNumber>
    </recommendedName>
    <alternativeName>
        <fullName evidence="6">Peptide-methionine (R)-S-oxide reductase</fullName>
    </alternativeName>
</protein>
<dbReference type="GO" id="GO:0030091">
    <property type="term" value="P:protein repair"/>
    <property type="evidence" value="ECO:0007669"/>
    <property type="project" value="InterPro"/>
</dbReference>
<keyword evidence="3 6" id="KW-0862">Zinc</keyword>
<dbReference type="InterPro" id="IPR011057">
    <property type="entry name" value="Mss4-like_sf"/>
</dbReference>
<accession>A0A3S2TJK2</accession>
<dbReference type="EMBL" id="SACT01000009">
    <property type="protein sequence ID" value="RVT48893.1"/>
    <property type="molecule type" value="Genomic_DNA"/>
</dbReference>
<dbReference type="HAMAP" id="MF_01400">
    <property type="entry name" value="MsrB"/>
    <property type="match status" value="1"/>
</dbReference>
<dbReference type="OrthoDB" id="9785497at2"/>
<evidence type="ECO:0000256" key="4">
    <source>
        <dbReference type="ARBA" id="ARBA00023002"/>
    </source>
</evidence>
<comment type="catalytic activity">
    <reaction evidence="5 6">
        <text>L-methionyl-[protein] + [thioredoxin]-disulfide + H2O = L-methionyl-(R)-S-oxide-[protein] + [thioredoxin]-dithiol</text>
        <dbReference type="Rhea" id="RHEA:24164"/>
        <dbReference type="Rhea" id="RHEA-COMP:10698"/>
        <dbReference type="Rhea" id="RHEA-COMP:10700"/>
        <dbReference type="Rhea" id="RHEA-COMP:12313"/>
        <dbReference type="Rhea" id="RHEA-COMP:12314"/>
        <dbReference type="ChEBI" id="CHEBI:15377"/>
        <dbReference type="ChEBI" id="CHEBI:16044"/>
        <dbReference type="ChEBI" id="CHEBI:29950"/>
        <dbReference type="ChEBI" id="CHEBI:45764"/>
        <dbReference type="ChEBI" id="CHEBI:50058"/>
        <dbReference type="EC" id="1.8.4.12"/>
    </reaction>
</comment>
<dbReference type="NCBIfam" id="TIGR00357">
    <property type="entry name" value="peptide-methionine (R)-S-oxide reductase MsrB"/>
    <property type="match status" value="1"/>
</dbReference>
<evidence type="ECO:0000256" key="2">
    <source>
        <dbReference type="ARBA" id="ARBA00022723"/>
    </source>
</evidence>
<dbReference type="PROSITE" id="PS51790">
    <property type="entry name" value="MSRB"/>
    <property type="match status" value="1"/>
</dbReference>
<dbReference type="PANTHER" id="PTHR10173:SF52">
    <property type="entry name" value="METHIONINE-R-SULFOXIDE REDUCTASE B1"/>
    <property type="match status" value="1"/>
</dbReference>
<comment type="caution">
    <text evidence="8">The sequence shown here is derived from an EMBL/GenBank/DDBJ whole genome shotgun (WGS) entry which is preliminary data.</text>
</comment>
<dbReference type="AlphaFoldDB" id="A0A3S2TJK2"/>
<feature type="binding site" evidence="6">
    <location>
        <position position="109"/>
    </location>
    <ligand>
        <name>Zn(2+)</name>
        <dbReference type="ChEBI" id="CHEBI:29105"/>
    </ligand>
</feature>
<dbReference type="GO" id="GO:0006979">
    <property type="term" value="P:response to oxidative stress"/>
    <property type="evidence" value="ECO:0007669"/>
    <property type="project" value="InterPro"/>
</dbReference>
<evidence type="ECO:0000256" key="1">
    <source>
        <dbReference type="ARBA" id="ARBA00007174"/>
    </source>
</evidence>
<proteinExistence type="inferred from homology"/>
<evidence type="ECO:0000256" key="3">
    <source>
        <dbReference type="ARBA" id="ARBA00022833"/>
    </source>
</evidence>
<dbReference type="EC" id="1.8.4.12" evidence="6"/>
<dbReference type="SUPFAM" id="SSF51316">
    <property type="entry name" value="Mss4-like"/>
    <property type="match status" value="1"/>
</dbReference>
<sequence>MSADHDHDDTRYPVRKTDAEWRQQLDPMQYQVARHAATERAFTGKYWDHWGRGVYNCVGCGTPLFASGTKFDAGCGWPSYFEPIDGTVVERVRDTSHGMVRVEVRCNRCGSHLGHVFDDGPQPTGERFCINSAAIDFKPEPT</sequence>
<keyword evidence="4 6" id="KW-0560">Oxidoreductase</keyword>